<evidence type="ECO:0000313" key="5">
    <source>
        <dbReference type="EMBL" id="KAL2611732.1"/>
    </source>
</evidence>
<feature type="domain" description="NADPH-dependent FMN reductase-like" evidence="4">
    <location>
        <begin position="107"/>
        <end position="250"/>
    </location>
</feature>
<dbReference type="Pfam" id="PF03358">
    <property type="entry name" value="FMN_red"/>
    <property type="match status" value="1"/>
</dbReference>
<evidence type="ECO:0000256" key="2">
    <source>
        <dbReference type="ARBA" id="ARBA00047678"/>
    </source>
</evidence>
<dbReference type="InterPro" id="IPR050712">
    <property type="entry name" value="NAD(P)H-dep_reductase"/>
</dbReference>
<name>A0ABD1XRZ6_9MARC</name>
<organism evidence="5 6">
    <name type="scientific">Riccia fluitans</name>
    <dbReference type="NCBI Taxonomy" id="41844"/>
    <lineage>
        <taxon>Eukaryota</taxon>
        <taxon>Viridiplantae</taxon>
        <taxon>Streptophyta</taxon>
        <taxon>Embryophyta</taxon>
        <taxon>Marchantiophyta</taxon>
        <taxon>Marchantiopsida</taxon>
        <taxon>Marchantiidae</taxon>
        <taxon>Marchantiales</taxon>
        <taxon>Ricciaceae</taxon>
        <taxon>Riccia</taxon>
    </lineage>
</organism>
<dbReference type="GO" id="GO:0003955">
    <property type="term" value="F:NAD(P)H dehydrogenase (quinone) activity"/>
    <property type="evidence" value="ECO:0007669"/>
    <property type="project" value="UniProtKB-EC"/>
</dbReference>
<dbReference type="InterPro" id="IPR029039">
    <property type="entry name" value="Flavoprotein-like_sf"/>
</dbReference>
<dbReference type="AlphaFoldDB" id="A0ABD1XRZ6"/>
<dbReference type="PANTHER" id="PTHR30543:SF21">
    <property type="entry name" value="NAD(P)H-DEPENDENT FMN REDUCTASE LOT6"/>
    <property type="match status" value="1"/>
</dbReference>
<evidence type="ECO:0000256" key="3">
    <source>
        <dbReference type="ARBA" id="ARBA00048983"/>
    </source>
</evidence>
<proteinExistence type="predicted"/>
<keyword evidence="6" id="KW-1185">Reference proteome</keyword>
<accession>A0ABD1XRZ6</accession>
<evidence type="ECO:0000256" key="1">
    <source>
        <dbReference type="ARBA" id="ARBA00012648"/>
    </source>
</evidence>
<dbReference type="InterPro" id="IPR005025">
    <property type="entry name" value="FMN_Rdtase-like_dom"/>
</dbReference>
<comment type="catalytic activity">
    <reaction evidence="2">
        <text>a quinone + NADH + H(+) = a quinol + NAD(+)</text>
        <dbReference type="Rhea" id="RHEA:46160"/>
        <dbReference type="ChEBI" id="CHEBI:15378"/>
        <dbReference type="ChEBI" id="CHEBI:24646"/>
        <dbReference type="ChEBI" id="CHEBI:57540"/>
        <dbReference type="ChEBI" id="CHEBI:57945"/>
        <dbReference type="ChEBI" id="CHEBI:132124"/>
        <dbReference type="EC" id="1.6.5.2"/>
    </reaction>
</comment>
<dbReference type="SUPFAM" id="SSF52218">
    <property type="entry name" value="Flavoproteins"/>
    <property type="match status" value="1"/>
</dbReference>
<dbReference type="EMBL" id="JBHFFA010000007">
    <property type="protein sequence ID" value="KAL2611732.1"/>
    <property type="molecule type" value="Genomic_DNA"/>
</dbReference>
<gene>
    <name evidence="5" type="ORF">R1flu_023424</name>
</gene>
<dbReference type="Gene3D" id="3.40.50.360">
    <property type="match status" value="1"/>
</dbReference>
<evidence type="ECO:0000259" key="4">
    <source>
        <dbReference type="Pfam" id="PF03358"/>
    </source>
</evidence>
<dbReference type="Proteomes" id="UP001605036">
    <property type="component" value="Unassembled WGS sequence"/>
</dbReference>
<protein>
    <recommendedName>
        <fullName evidence="1">NAD(P)H dehydrogenase (quinone)</fullName>
        <ecNumber evidence="1">1.6.5.2</ecNumber>
    </recommendedName>
</protein>
<comment type="caution">
    <text evidence="5">The sequence shown here is derived from an EMBL/GenBank/DDBJ whole genome shotgun (WGS) entry which is preliminary data.</text>
</comment>
<sequence>MAIRAVLGTGARSVGATRHSVELFGGQTGLRPSAVRLPPTLGLGSSALSDSWVPERRNTVTSPGGRRKLDLWGSISASSIRSNCIGRQVVKVNAMSSSAPSESKTLKIVGICGSLRKGSTNAGLLRAAGEIVKKEFPDVTFEIADISTLPFVNTDLEVNGTYPQSVADFRAKVLAADGFLFACPEYNYSVPAVLKNAIDWASRPPNLWADKGAAVVSAGGGAGGARSSYHLRQSAVYIDLHFINKPEMFVRIFEAPKKFDENGDLIDKAAEGILREVVKSLRAWIIRIKH</sequence>
<evidence type="ECO:0000313" key="6">
    <source>
        <dbReference type="Proteomes" id="UP001605036"/>
    </source>
</evidence>
<comment type="catalytic activity">
    <reaction evidence="3">
        <text>a quinone + NADPH + H(+) = a quinol + NADP(+)</text>
        <dbReference type="Rhea" id="RHEA:46164"/>
        <dbReference type="ChEBI" id="CHEBI:15378"/>
        <dbReference type="ChEBI" id="CHEBI:24646"/>
        <dbReference type="ChEBI" id="CHEBI:57783"/>
        <dbReference type="ChEBI" id="CHEBI:58349"/>
        <dbReference type="ChEBI" id="CHEBI:132124"/>
        <dbReference type="EC" id="1.6.5.2"/>
    </reaction>
</comment>
<reference evidence="5 6" key="1">
    <citation type="submission" date="2024-09" db="EMBL/GenBank/DDBJ databases">
        <title>Chromosome-scale assembly of Riccia fluitans.</title>
        <authorList>
            <person name="Paukszto L."/>
            <person name="Sawicki J."/>
            <person name="Karawczyk K."/>
            <person name="Piernik-Szablinska J."/>
            <person name="Szczecinska M."/>
            <person name="Mazdziarz M."/>
        </authorList>
    </citation>
    <scope>NUCLEOTIDE SEQUENCE [LARGE SCALE GENOMIC DNA]</scope>
    <source>
        <strain evidence="5">Rf_01</strain>
        <tissue evidence="5">Aerial parts of the thallus</tissue>
    </source>
</reference>
<dbReference type="EC" id="1.6.5.2" evidence="1"/>
<dbReference type="PANTHER" id="PTHR30543">
    <property type="entry name" value="CHROMATE REDUCTASE"/>
    <property type="match status" value="1"/>
</dbReference>